<dbReference type="Gene3D" id="3.40.50.300">
    <property type="entry name" value="P-loop containing nucleotide triphosphate hydrolases"/>
    <property type="match status" value="1"/>
</dbReference>
<dbReference type="InterPro" id="IPR017896">
    <property type="entry name" value="4Fe4S_Fe-S-bd"/>
</dbReference>
<name>A0A7V0T7W7_UNCW3</name>
<evidence type="ECO:0000256" key="1">
    <source>
        <dbReference type="ARBA" id="ARBA00022723"/>
    </source>
</evidence>
<dbReference type="Gene3D" id="3.30.70.20">
    <property type="match status" value="1"/>
</dbReference>
<proteinExistence type="predicted"/>
<organism evidence="5">
    <name type="scientific">candidate division WOR-3 bacterium</name>
    <dbReference type="NCBI Taxonomy" id="2052148"/>
    <lineage>
        <taxon>Bacteria</taxon>
        <taxon>Bacteria division WOR-3</taxon>
    </lineage>
</organism>
<accession>A0A7V0T7W7</accession>
<evidence type="ECO:0000313" key="5">
    <source>
        <dbReference type="EMBL" id="HDR00544.1"/>
    </source>
</evidence>
<dbReference type="InterPro" id="IPR002586">
    <property type="entry name" value="CobQ/CobB/MinD/ParA_Nub-bd_dom"/>
</dbReference>
<protein>
    <submittedName>
        <fullName evidence="5">(4Fe-4S)-binding protein</fullName>
    </submittedName>
</protein>
<dbReference type="GO" id="GO:0051536">
    <property type="term" value="F:iron-sulfur cluster binding"/>
    <property type="evidence" value="ECO:0007669"/>
    <property type="project" value="UniProtKB-KW"/>
</dbReference>
<dbReference type="SUPFAM" id="SSF52540">
    <property type="entry name" value="P-loop containing nucleoside triphosphate hydrolases"/>
    <property type="match status" value="1"/>
</dbReference>
<dbReference type="PANTHER" id="PTHR43534:SF1">
    <property type="entry name" value="4FE-4S CLUSTER CONTAINING PARA FAMILY ATPASE PROTEIN"/>
    <property type="match status" value="1"/>
</dbReference>
<dbReference type="EMBL" id="DSBX01000375">
    <property type="protein sequence ID" value="HDR00544.1"/>
    <property type="molecule type" value="Genomic_DNA"/>
</dbReference>
<reference evidence="5" key="1">
    <citation type="journal article" date="2020" name="mSystems">
        <title>Genome- and Community-Level Interaction Insights into Carbon Utilization and Element Cycling Functions of Hydrothermarchaeota in Hydrothermal Sediment.</title>
        <authorList>
            <person name="Zhou Z."/>
            <person name="Liu Y."/>
            <person name="Xu W."/>
            <person name="Pan J."/>
            <person name="Luo Z.H."/>
            <person name="Li M."/>
        </authorList>
    </citation>
    <scope>NUCLEOTIDE SEQUENCE [LARGE SCALE GENOMIC DNA]</scope>
    <source>
        <strain evidence="5">SpSt-1182</strain>
    </source>
</reference>
<keyword evidence="1" id="KW-0479">Metal-binding</keyword>
<dbReference type="InterPro" id="IPR027417">
    <property type="entry name" value="P-loop_NTPase"/>
</dbReference>
<dbReference type="Proteomes" id="UP000885672">
    <property type="component" value="Unassembled WGS sequence"/>
</dbReference>
<dbReference type="PANTHER" id="PTHR43534">
    <property type="entry name" value="MIND SUPERFAMILY P-LOOP ATPASE CONTAINING AN INSERTED FERREDOXIN DOMAIN"/>
    <property type="match status" value="1"/>
</dbReference>
<dbReference type="Pfam" id="PF01656">
    <property type="entry name" value="CbiA"/>
    <property type="match status" value="1"/>
</dbReference>
<dbReference type="InterPro" id="IPR017900">
    <property type="entry name" value="4Fe4S_Fe_S_CS"/>
</dbReference>
<keyword evidence="2" id="KW-0408">Iron</keyword>
<evidence type="ECO:0000256" key="3">
    <source>
        <dbReference type="ARBA" id="ARBA00023014"/>
    </source>
</evidence>
<dbReference type="Pfam" id="PF00037">
    <property type="entry name" value="Fer4"/>
    <property type="match status" value="2"/>
</dbReference>
<dbReference type="PROSITE" id="PS51379">
    <property type="entry name" value="4FE4S_FER_2"/>
    <property type="match status" value="2"/>
</dbReference>
<feature type="domain" description="4Fe-4S ferredoxin-type" evidence="4">
    <location>
        <begin position="60"/>
        <end position="85"/>
    </location>
</feature>
<dbReference type="CDD" id="cd03110">
    <property type="entry name" value="SIMIBI_bact_arch"/>
    <property type="match status" value="1"/>
</dbReference>
<sequence length="289" mass="30406">MVRQLTVISGKGGTGKTVVSASFAVLAGDCVLADCDVDAADLHLLFQPEVLERHEFSGGSIAARDAGVCTGCGKCREVCRFGAVSDEFEIDPVACEGCGFCARACPAEAIAMEPAVNGEWYVSRTRCGMMVHARLGPAEENSGKLVTAVRKRAAALAAERGAWCVIADGPPGIGCPVIAAITGADFVLVVAEPSLSGIHDLKRVTGVAERFGIPVGCLINRFDINLENVRELEGWCREQGVKLVGRVPYDEAVTRAMVAGRTVVEDGQSSARAAIKAAWLEVRRCLVAS</sequence>
<dbReference type="PROSITE" id="PS00198">
    <property type="entry name" value="4FE4S_FER_1"/>
    <property type="match status" value="1"/>
</dbReference>
<evidence type="ECO:0000256" key="2">
    <source>
        <dbReference type="ARBA" id="ARBA00023004"/>
    </source>
</evidence>
<feature type="domain" description="4Fe-4S ferredoxin-type" evidence="4">
    <location>
        <begin position="86"/>
        <end position="115"/>
    </location>
</feature>
<dbReference type="AlphaFoldDB" id="A0A7V0T7W7"/>
<dbReference type="GO" id="GO:0046872">
    <property type="term" value="F:metal ion binding"/>
    <property type="evidence" value="ECO:0007669"/>
    <property type="project" value="UniProtKB-KW"/>
</dbReference>
<gene>
    <name evidence="5" type="ORF">ENN51_09725</name>
</gene>
<comment type="caution">
    <text evidence="5">The sequence shown here is derived from an EMBL/GenBank/DDBJ whole genome shotgun (WGS) entry which is preliminary data.</text>
</comment>
<keyword evidence="3" id="KW-0411">Iron-sulfur</keyword>
<evidence type="ECO:0000259" key="4">
    <source>
        <dbReference type="PROSITE" id="PS51379"/>
    </source>
</evidence>